<name>A0A1T1ANR5_RHOFE</name>
<dbReference type="AlphaFoldDB" id="A0A1T1ANR5"/>
<evidence type="ECO:0000313" key="2">
    <source>
        <dbReference type="Proteomes" id="UP000190750"/>
    </source>
</evidence>
<dbReference type="STRING" id="28066.RF819_02650"/>
<dbReference type="EMBL" id="MTJN01000002">
    <property type="protein sequence ID" value="OOV05749.1"/>
    <property type="molecule type" value="Genomic_DNA"/>
</dbReference>
<keyword evidence="2" id="KW-1185">Reference proteome</keyword>
<sequence>MSILPALALKPRMAGTWEGSGMLSVSRMHDLLNGLREPVDGVQTRFMQIARGEVRPCSAMEIEWRRFSEQHTAVPESVSLDQARTIEACKSELDDERYTTSRLRETVRILEEAAAQRDIQLSELHAWCAFLISSHSQSLKSTYTDFTALAATGNRYAVQWQSDIASDRKRGVKSSAFWCSPHYMADVSEMGGPDARPYGGLRKF</sequence>
<organism evidence="1 2">
    <name type="scientific">Rhodoferax fermentans</name>
    <dbReference type="NCBI Taxonomy" id="28066"/>
    <lineage>
        <taxon>Bacteria</taxon>
        <taxon>Pseudomonadati</taxon>
        <taxon>Pseudomonadota</taxon>
        <taxon>Betaproteobacteria</taxon>
        <taxon>Burkholderiales</taxon>
        <taxon>Comamonadaceae</taxon>
        <taxon>Rhodoferax</taxon>
    </lineage>
</organism>
<dbReference type="Proteomes" id="UP000190750">
    <property type="component" value="Unassembled WGS sequence"/>
</dbReference>
<accession>A0A1T1ANR5</accession>
<proteinExistence type="predicted"/>
<comment type="caution">
    <text evidence="1">The sequence shown here is derived from an EMBL/GenBank/DDBJ whole genome shotgun (WGS) entry which is preliminary data.</text>
</comment>
<reference evidence="1 2" key="1">
    <citation type="submission" date="2017-01" db="EMBL/GenBank/DDBJ databases">
        <title>Genome sequencing of Rhodoferax fermentans JCM 7819.</title>
        <authorList>
            <person name="Kim Y.J."/>
            <person name="Farh M.E.-A."/>
            <person name="Yang D.-C."/>
        </authorList>
    </citation>
    <scope>NUCLEOTIDE SEQUENCE [LARGE SCALE GENOMIC DNA]</scope>
    <source>
        <strain evidence="1 2">JCM 7819</strain>
    </source>
</reference>
<evidence type="ECO:0000313" key="1">
    <source>
        <dbReference type="EMBL" id="OOV05749.1"/>
    </source>
</evidence>
<protein>
    <submittedName>
        <fullName evidence="1">Uncharacterized protein</fullName>
    </submittedName>
</protein>
<gene>
    <name evidence="1" type="ORF">RF819_02650</name>
</gene>